<keyword evidence="3" id="KW-0804">Transcription</keyword>
<feature type="domain" description="HTH tetR-type" evidence="5">
    <location>
        <begin position="2"/>
        <end position="62"/>
    </location>
</feature>
<dbReference type="Pfam" id="PF00440">
    <property type="entry name" value="TetR_N"/>
    <property type="match status" value="1"/>
</dbReference>
<dbReference type="GeneID" id="1192258"/>
<evidence type="ECO:0000259" key="5">
    <source>
        <dbReference type="PROSITE" id="PS50977"/>
    </source>
</evidence>
<dbReference type="AlphaFoldDB" id="A0A0L8SC77"/>
<organism evidence="7 10">
    <name type="scientific">Vibrio parahaemolyticus</name>
    <dbReference type="NCBI Taxonomy" id="670"/>
    <lineage>
        <taxon>Bacteria</taxon>
        <taxon>Pseudomonadati</taxon>
        <taxon>Pseudomonadota</taxon>
        <taxon>Gammaproteobacteria</taxon>
        <taxon>Vibrionales</taxon>
        <taxon>Vibrionaceae</taxon>
        <taxon>Vibrio</taxon>
    </lineage>
</organism>
<name>A0A0L8SC77_VIBPH</name>
<dbReference type="OMA" id="MTLYKHF"/>
<evidence type="ECO:0000313" key="10">
    <source>
        <dbReference type="Proteomes" id="UP000214596"/>
    </source>
</evidence>
<protein>
    <submittedName>
        <fullName evidence="6 7">Transcriptional regulator</fullName>
    </submittedName>
    <submittedName>
        <fullName evidence="8">TetR/AcrR family transcriptional regulator</fullName>
    </submittedName>
</protein>
<evidence type="ECO:0000256" key="1">
    <source>
        <dbReference type="ARBA" id="ARBA00023015"/>
    </source>
</evidence>
<dbReference type="InterPro" id="IPR001647">
    <property type="entry name" value="HTH_TetR"/>
</dbReference>
<dbReference type="EMBL" id="NIXT01000297">
    <property type="protein sequence ID" value="OXE33467.1"/>
    <property type="molecule type" value="Genomic_DNA"/>
</dbReference>
<dbReference type="SUPFAM" id="SSF48498">
    <property type="entry name" value="Tetracyclin repressor-like, C-terminal domain"/>
    <property type="match status" value="1"/>
</dbReference>
<feature type="DNA-binding region" description="H-T-H motif" evidence="4">
    <location>
        <begin position="25"/>
        <end position="44"/>
    </location>
</feature>
<evidence type="ECO:0000313" key="7">
    <source>
        <dbReference type="EMBL" id="OXE33467.1"/>
    </source>
</evidence>
<dbReference type="RefSeq" id="WP_005478241.1">
    <property type="nucleotide sequence ID" value="NZ_CAMFGX010000004.1"/>
</dbReference>
<evidence type="ECO:0000313" key="8">
    <source>
        <dbReference type="EMBL" id="UYV28091.1"/>
    </source>
</evidence>
<evidence type="ECO:0000313" key="9">
    <source>
        <dbReference type="Proteomes" id="UP000191946"/>
    </source>
</evidence>
<dbReference type="GO" id="GO:0003677">
    <property type="term" value="F:DNA binding"/>
    <property type="evidence" value="ECO:0007669"/>
    <property type="project" value="UniProtKB-UniRule"/>
</dbReference>
<evidence type="ECO:0000256" key="2">
    <source>
        <dbReference type="ARBA" id="ARBA00023125"/>
    </source>
</evidence>
<dbReference type="InterPro" id="IPR036271">
    <property type="entry name" value="Tet_transcr_reg_TetR-rel_C_sf"/>
</dbReference>
<accession>A0A0L8SC77</accession>
<dbReference type="OrthoDB" id="116240at2"/>
<evidence type="ECO:0000256" key="3">
    <source>
        <dbReference type="ARBA" id="ARBA00023163"/>
    </source>
</evidence>
<sequence length="181" mass="20623">MNKKKQLLIDTALSLFYKQGINSIGINEVLKVSGVAKRTLYSHFESKEALILAALEQRHQIFMAWLEEKLSSAQSSTDVIDQLFTALSGWFHGSEEKLGEFRGCFFINTSAEFSDDSGEIATYCRHHKQQVRELIQRYLKSDNTSLLDAICIMKEGAITTAYMTKEYDDVTKKCVEILHKL</sequence>
<keyword evidence="2 4" id="KW-0238">DNA-binding</keyword>
<proteinExistence type="predicted"/>
<evidence type="ECO:0000256" key="4">
    <source>
        <dbReference type="PROSITE-ProRule" id="PRU00335"/>
    </source>
</evidence>
<dbReference type="Proteomes" id="UP001163036">
    <property type="component" value="Chromosome 2"/>
</dbReference>
<dbReference type="Gene3D" id="1.10.357.10">
    <property type="entry name" value="Tetracycline Repressor, domain 2"/>
    <property type="match status" value="1"/>
</dbReference>
<dbReference type="EMBL" id="CP097356">
    <property type="protein sequence ID" value="UYV28091.1"/>
    <property type="molecule type" value="Genomic_DNA"/>
</dbReference>
<dbReference type="InterPro" id="IPR009057">
    <property type="entry name" value="Homeodomain-like_sf"/>
</dbReference>
<dbReference type="STRING" id="670.ACZ92_01795"/>
<evidence type="ECO:0000313" key="6">
    <source>
        <dbReference type="EMBL" id="OQJ97218.1"/>
    </source>
</evidence>
<dbReference type="PANTHER" id="PTHR47506">
    <property type="entry name" value="TRANSCRIPTIONAL REGULATORY PROTEIN"/>
    <property type="match status" value="1"/>
</dbReference>
<dbReference type="Proteomes" id="UP000191946">
    <property type="component" value="Unassembled WGS sequence"/>
</dbReference>
<reference evidence="7 10" key="2">
    <citation type="journal article" date="2017" name="Appl. Environ. Microbiol.">
        <title>Parallel evolution of two clades of a major Atlantic endemic Vibrio parahaemolyticus pathogen lineage by independent acquisition of related pathogenicity islands.</title>
        <authorList>
            <person name="Xu F."/>
            <person name="Gonzalez-Escalona N."/>
            <person name="Drees K.P."/>
            <person name="Sebra R.P."/>
            <person name="Cooper V.S."/>
            <person name="Jones S.H."/>
            <person name="Whistler C.A."/>
        </authorList>
    </citation>
    <scope>NUCLEOTIDE SEQUENCE [LARGE SCALE GENOMIC DNA]</scope>
    <source>
        <strain evidence="7 10">MAVP-3</strain>
    </source>
</reference>
<keyword evidence="1" id="KW-0805">Transcription regulation</keyword>
<dbReference type="PRINTS" id="PR00455">
    <property type="entry name" value="HTHTETR"/>
</dbReference>
<dbReference type="PROSITE" id="PS50977">
    <property type="entry name" value="HTH_TETR_2"/>
    <property type="match status" value="1"/>
</dbReference>
<dbReference type="EMBL" id="LHQV01000020">
    <property type="protein sequence ID" value="OQJ97218.1"/>
    <property type="molecule type" value="Genomic_DNA"/>
</dbReference>
<dbReference type="Proteomes" id="UP000214596">
    <property type="component" value="Unassembled WGS sequence"/>
</dbReference>
<dbReference type="PANTHER" id="PTHR47506:SF1">
    <property type="entry name" value="HTH-TYPE TRANSCRIPTIONAL REGULATOR YJDC"/>
    <property type="match status" value="1"/>
</dbReference>
<keyword evidence="9" id="KW-1185">Reference proteome</keyword>
<reference evidence="8" key="3">
    <citation type="submission" date="2022-05" db="EMBL/GenBank/DDBJ databases">
        <title>Megaplasmid of Vibrio parahaemolyticus.</title>
        <authorList>
            <person name="Strauch E."/>
            <person name="Borowiak M."/>
        </authorList>
    </citation>
    <scope>NUCLEOTIDE SEQUENCE</scope>
    <source>
        <strain evidence="8">16-VB00198</strain>
    </source>
</reference>
<gene>
    <name evidence="6" type="ORF">AKG60_20315</name>
    <name evidence="7" type="ORF">CA163_07370</name>
    <name evidence="8" type="ORF">M5598_20415</name>
</gene>
<reference evidence="6 9" key="1">
    <citation type="submission" date="2015-08" db="EMBL/GenBank/DDBJ databases">
        <title>Draft Genome Sequences of Vibrio parahaemolyticus Strains.</title>
        <authorList>
            <person name="Gonzalez-Escalona N."/>
            <person name="DePaola A."/>
        </authorList>
    </citation>
    <scope>NUCLEOTIDE SEQUENCE [LARGE SCALE GENOMIC DNA]</scope>
    <source>
        <strain evidence="6 9">CFSAN001621</strain>
    </source>
</reference>
<dbReference type="SUPFAM" id="SSF46689">
    <property type="entry name" value="Homeodomain-like"/>
    <property type="match status" value="1"/>
</dbReference>